<accession>K9WVB8</accession>
<evidence type="ECO:0000313" key="1">
    <source>
        <dbReference type="EMBL" id="AFZ24330.1"/>
    </source>
</evidence>
<dbReference type="OrthoDB" id="495945at2"/>
<evidence type="ECO:0000313" key="2">
    <source>
        <dbReference type="Proteomes" id="UP000010475"/>
    </source>
</evidence>
<dbReference type="AlphaFoldDB" id="K9WVB8"/>
<dbReference type="EMBL" id="CP003642">
    <property type="protein sequence ID" value="AFZ24330.1"/>
    <property type="molecule type" value="Genomic_DNA"/>
</dbReference>
<dbReference type="HOGENOM" id="CLU_2600228_0_0_3"/>
<reference evidence="1 2" key="1">
    <citation type="submission" date="2012-06" db="EMBL/GenBank/DDBJ databases">
        <title>Finished chromosome of genome of Cylindrospermum stagnale PCC 7417.</title>
        <authorList>
            <consortium name="US DOE Joint Genome Institute"/>
            <person name="Gugger M."/>
            <person name="Coursin T."/>
            <person name="Rippka R."/>
            <person name="Tandeau De Marsac N."/>
            <person name="Huntemann M."/>
            <person name="Wei C.-L."/>
            <person name="Han J."/>
            <person name="Detter J.C."/>
            <person name="Han C."/>
            <person name="Tapia R."/>
            <person name="Chen A."/>
            <person name="Kyrpides N."/>
            <person name="Mavromatis K."/>
            <person name="Markowitz V."/>
            <person name="Szeto E."/>
            <person name="Ivanova N."/>
            <person name="Pagani I."/>
            <person name="Pati A."/>
            <person name="Goodwin L."/>
            <person name="Nordberg H.P."/>
            <person name="Cantor M.N."/>
            <person name="Hua S.X."/>
            <person name="Woyke T."/>
            <person name="Kerfeld C.A."/>
        </authorList>
    </citation>
    <scope>NUCLEOTIDE SEQUENCE [LARGE SCALE GENOMIC DNA]</scope>
    <source>
        <strain evidence="1 2">PCC 7417</strain>
    </source>
</reference>
<name>K9WVB8_9NOST</name>
<keyword evidence="2" id="KW-1185">Reference proteome</keyword>
<sequence>MVLSRSLAKILVVLTLMPVIVSDIPAQAITRIGNSRTTTIKVNHNKLAESRVGNGRTVDQKQPSRKIYGHLVGNGILLR</sequence>
<gene>
    <name evidence="1" type="ORF">Cylst_2091</name>
</gene>
<organism evidence="1 2">
    <name type="scientific">Cylindrospermum stagnale PCC 7417</name>
    <dbReference type="NCBI Taxonomy" id="56107"/>
    <lineage>
        <taxon>Bacteria</taxon>
        <taxon>Bacillati</taxon>
        <taxon>Cyanobacteriota</taxon>
        <taxon>Cyanophyceae</taxon>
        <taxon>Nostocales</taxon>
        <taxon>Nostocaceae</taxon>
        <taxon>Cylindrospermum</taxon>
    </lineage>
</organism>
<dbReference type="KEGG" id="csg:Cylst_2091"/>
<proteinExistence type="predicted"/>
<dbReference type="RefSeq" id="WP_015207585.1">
    <property type="nucleotide sequence ID" value="NC_019757.1"/>
</dbReference>
<protein>
    <submittedName>
        <fullName evidence="1">Uncharacterized protein</fullName>
    </submittedName>
</protein>
<dbReference type="Proteomes" id="UP000010475">
    <property type="component" value="Chromosome"/>
</dbReference>